<dbReference type="EMBL" id="PQXK01000351">
    <property type="protein sequence ID" value="TGO32116.1"/>
    <property type="molecule type" value="Genomic_DNA"/>
</dbReference>
<evidence type="ECO:0000313" key="2">
    <source>
        <dbReference type="Proteomes" id="UP000297814"/>
    </source>
</evidence>
<keyword evidence="2" id="KW-1185">Reference proteome</keyword>
<name>A0A4Z1G531_9HELO</name>
<evidence type="ECO:0000313" key="1">
    <source>
        <dbReference type="EMBL" id="TGO32116.1"/>
    </source>
</evidence>
<accession>A0A4Z1G531</accession>
<reference evidence="1 2" key="1">
    <citation type="submission" date="2017-12" db="EMBL/GenBank/DDBJ databases">
        <title>Comparative genomics of Botrytis spp.</title>
        <authorList>
            <person name="Valero-Jimenez C.A."/>
            <person name="Tapia P."/>
            <person name="Veloso J."/>
            <person name="Silva-Moreno E."/>
            <person name="Staats M."/>
            <person name="Valdes J.H."/>
            <person name="Van Kan J.A.L."/>
        </authorList>
    </citation>
    <scope>NUCLEOTIDE SEQUENCE [LARGE SCALE GENOMIC DNA]</scope>
    <source>
        <strain evidence="1 2">Bh0001</strain>
    </source>
</reference>
<proteinExistence type="predicted"/>
<sequence>MSTKTVQLTDSSGISRDYHYALSVKDSTMERRSTTALIYTRDEQYRQTMQFKRRPRGLVGDGVD</sequence>
<dbReference type="Proteomes" id="UP000297814">
    <property type="component" value="Unassembled WGS sequence"/>
</dbReference>
<organism evidence="1 2">
    <name type="scientific">Botrytis hyacinthi</name>
    <dbReference type="NCBI Taxonomy" id="278943"/>
    <lineage>
        <taxon>Eukaryota</taxon>
        <taxon>Fungi</taxon>
        <taxon>Dikarya</taxon>
        <taxon>Ascomycota</taxon>
        <taxon>Pezizomycotina</taxon>
        <taxon>Leotiomycetes</taxon>
        <taxon>Helotiales</taxon>
        <taxon>Sclerotiniaceae</taxon>
        <taxon>Botrytis</taxon>
    </lineage>
</organism>
<protein>
    <submittedName>
        <fullName evidence="1">Uncharacterized protein</fullName>
    </submittedName>
</protein>
<gene>
    <name evidence="1" type="ORF">BHYA_0351g00070</name>
</gene>
<dbReference type="AlphaFoldDB" id="A0A4Z1G531"/>
<comment type="caution">
    <text evidence="1">The sequence shown here is derived from an EMBL/GenBank/DDBJ whole genome shotgun (WGS) entry which is preliminary data.</text>
</comment>